<dbReference type="AlphaFoldDB" id="A0A4R6H716"/>
<comment type="caution">
    <text evidence="1">The sequence shown here is derived from an EMBL/GenBank/DDBJ whole genome shotgun (WGS) entry which is preliminary data.</text>
</comment>
<evidence type="ECO:0000313" key="1">
    <source>
        <dbReference type="EMBL" id="TDO04010.1"/>
    </source>
</evidence>
<dbReference type="EMBL" id="SNWI01000002">
    <property type="protein sequence ID" value="TDO04010.1"/>
    <property type="molecule type" value="Genomic_DNA"/>
</dbReference>
<accession>A0A4R6H716</accession>
<reference evidence="1 2" key="1">
    <citation type="submission" date="2019-03" db="EMBL/GenBank/DDBJ databases">
        <title>Freshwater and sediment microbial communities from various areas in North America, analyzing microbe dynamics in response to fracking.</title>
        <authorList>
            <person name="Lamendella R."/>
        </authorList>
    </citation>
    <scope>NUCLEOTIDE SEQUENCE [LARGE SCALE GENOMIC DNA]</scope>
    <source>
        <strain evidence="1 2">114D</strain>
    </source>
</reference>
<name>A0A4R6H716_9BACT</name>
<dbReference type="Proteomes" id="UP000294848">
    <property type="component" value="Unassembled WGS sequence"/>
</dbReference>
<proteinExistence type="predicted"/>
<evidence type="ECO:0008006" key="3">
    <source>
        <dbReference type="Google" id="ProtNLM"/>
    </source>
</evidence>
<sequence>MPSTNNATQIMKATSIIKSGLFFCLSAVIFSSCSKEDDTIPAPYNGKWETTLTLGTPPNEIQHHYILELDNSSFKEGFLFDYKYQTPEYNIWEGRINANGNSLTFDVTTLKSCYFNKATGEISEPFSIKKPSIPHHDVYGTVSYETATYSLENGQLILKVDWDEDGSFDGKDEILIYTRVAE</sequence>
<gene>
    <name evidence="1" type="ORF">DET52_102349</name>
</gene>
<organism evidence="1 2">
    <name type="scientific">Sunxiuqinia elliptica</name>
    <dbReference type="NCBI Taxonomy" id="655355"/>
    <lineage>
        <taxon>Bacteria</taxon>
        <taxon>Pseudomonadati</taxon>
        <taxon>Bacteroidota</taxon>
        <taxon>Bacteroidia</taxon>
        <taxon>Marinilabiliales</taxon>
        <taxon>Prolixibacteraceae</taxon>
        <taxon>Sunxiuqinia</taxon>
    </lineage>
</organism>
<protein>
    <recommendedName>
        <fullName evidence="3">Lipocalin-like domain-containing protein</fullName>
    </recommendedName>
</protein>
<evidence type="ECO:0000313" key="2">
    <source>
        <dbReference type="Proteomes" id="UP000294848"/>
    </source>
</evidence>